<dbReference type="InterPro" id="IPR005119">
    <property type="entry name" value="LysR_subst-bd"/>
</dbReference>
<dbReference type="SUPFAM" id="SSF46785">
    <property type="entry name" value="Winged helix' DNA-binding domain"/>
    <property type="match status" value="1"/>
</dbReference>
<dbReference type="GO" id="GO:0019344">
    <property type="term" value="P:cysteine biosynthetic process"/>
    <property type="evidence" value="ECO:0007669"/>
    <property type="project" value="TreeGrafter"/>
</dbReference>
<dbReference type="FunFam" id="1.10.10.10:FF:000021">
    <property type="entry name" value="HTH-type transcriptional regulator CysB"/>
    <property type="match status" value="1"/>
</dbReference>
<dbReference type="PROSITE" id="PS50931">
    <property type="entry name" value="HTH_LYSR"/>
    <property type="match status" value="1"/>
</dbReference>
<evidence type="ECO:0000256" key="2">
    <source>
        <dbReference type="ARBA" id="ARBA00023015"/>
    </source>
</evidence>
<dbReference type="PANTHER" id="PTHR30126">
    <property type="entry name" value="HTH-TYPE TRANSCRIPTIONAL REGULATOR"/>
    <property type="match status" value="1"/>
</dbReference>
<dbReference type="Gene3D" id="1.10.10.10">
    <property type="entry name" value="Winged helix-like DNA-binding domain superfamily/Winged helix DNA-binding domain"/>
    <property type="match status" value="1"/>
</dbReference>
<evidence type="ECO:0000313" key="7">
    <source>
        <dbReference type="Proteomes" id="UP000029843"/>
    </source>
</evidence>
<dbReference type="InterPro" id="IPR036390">
    <property type="entry name" value="WH_DNA-bd_sf"/>
</dbReference>
<dbReference type="NCBIfam" id="NF009327">
    <property type="entry name" value="PRK12684.1"/>
    <property type="match status" value="1"/>
</dbReference>
<keyword evidence="2" id="KW-0805">Transcription regulation</keyword>
<comment type="similarity">
    <text evidence="1">Belongs to the LysR transcriptional regulatory family.</text>
</comment>
<dbReference type="InterPro" id="IPR037423">
    <property type="entry name" value="CysB_PBP2"/>
</dbReference>
<dbReference type="Gene3D" id="3.40.190.10">
    <property type="entry name" value="Periplasmic binding protein-like II"/>
    <property type="match status" value="2"/>
</dbReference>
<evidence type="ECO:0000313" key="6">
    <source>
        <dbReference type="EMBL" id="KGJ87256.1"/>
    </source>
</evidence>
<dbReference type="Pfam" id="PF03466">
    <property type="entry name" value="LysR_substrate"/>
    <property type="match status" value="1"/>
</dbReference>
<dbReference type="PRINTS" id="PR00039">
    <property type="entry name" value="HTHLYSR"/>
</dbReference>
<evidence type="ECO:0000256" key="1">
    <source>
        <dbReference type="ARBA" id="ARBA00009437"/>
    </source>
</evidence>
<evidence type="ECO:0000256" key="4">
    <source>
        <dbReference type="ARBA" id="ARBA00023163"/>
    </source>
</evidence>
<dbReference type="SUPFAM" id="SSF53850">
    <property type="entry name" value="Periplasmic binding protein-like II"/>
    <property type="match status" value="1"/>
</dbReference>
<name>A0A099KA80_COLPS</name>
<feature type="domain" description="HTH lysR-type" evidence="5">
    <location>
        <begin position="1"/>
        <end position="57"/>
    </location>
</feature>
<reference evidence="6 7" key="1">
    <citation type="submission" date="2014-08" db="EMBL/GenBank/DDBJ databases">
        <title>Genomic and Phenotypic Diversity of Colwellia psychrerythraea strains from Disparate Marine Basins.</title>
        <authorList>
            <person name="Techtmann S.M."/>
            <person name="Stelling S.C."/>
            <person name="Utturkar S.M."/>
            <person name="Alshibli N."/>
            <person name="Harris A."/>
            <person name="Brown S.D."/>
            <person name="Hazen T.C."/>
        </authorList>
    </citation>
    <scope>NUCLEOTIDE SEQUENCE [LARGE SCALE GENOMIC DNA]</scope>
    <source>
        <strain evidence="6 7">ND2E</strain>
    </source>
</reference>
<dbReference type="Proteomes" id="UP000029843">
    <property type="component" value="Unassembled WGS sequence"/>
</dbReference>
<organism evidence="6 7">
    <name type="scientific">Colwellia psychrerythraea</name>
    <name type="common">Vibrio psychroerythus</name>
    <dbReference type="NCBI Taxonomy" id="28229"/>
    <lineage>
        <taxon>Bacteria</taxon>
        <taxon>Pseudomonadati</taxon>
        <taxon>Pseudomonadota</taxon>
        <taxon>Gammaproteobacteria</taxon>
        <taxon>Alteromonadales</taxon>
        <taxon>Colwelliaceae</taxon>
        <taxon>Colwellia</taxon>
    </lineage>
</organism>
<dbReference type="PANTHER" id="PTHR30126:SF6">
    <property type="entry name" value="HTH-TYPE TRANSCRIPTIONAL REGULATOR CYSB-RELATED"/>
    <property type="match status" value="1"/>
</dbReference>
<dbReference type="GO" id="GO:0003700">
    <property type="term" value="F:DNA-binding transcription factor activity"/>
    <property type="evidence" value="ECO:0007669"/>
    <property type="project" value="InterPro"/>
</dbReference>
<evidence type="ECO:0000259" key="5">
    <source>
        <dbReference type="PROSITE" id="PS50931"/>
    </source>
</evidence>
<dbReference type="NCBIfam" id="NF009326">
    <property type="entry name" value="PRK12681.1"/>
    <property type="match status" value="1"/>
</dbReference>
<keyword evidence="3" id="KW-0238">DNA-binding</keyword>
<dbReference type="InterPro" id="IPR000847">
    <property type="entry name" value="LysR_HTH_N"/>
</dbReference>
<dbReference type="CDD" id="cd08413">
    <property type="entry name" value="PBP2_CysB_like"/>
    <property type="match status" value="1"/>
</dbReference>
<evidence type="ECO:0000256" key="3">
    <source>
        <dbReference type="ARBA" id="ARBA00023125"/>
    </source>
</evidence>
<gene>
    <name evidence="6" type="ORF">ND2E_0663</name>
</gene>
<dbReference type="PATRIC" id="fig|28229.4.peg.4147"/>
<comment type="caution">
    <text evidence="6">The sequence shown here is derived from an EMBL/GenBank/DDBJ whole genome shotgun (WGS) entry which is preliminary data.</text>
</comment>
<dbReference type="EMBL" id="JQED01000055">
    <property type="protein sequence ID" value="KGJ87256.1"/>
    <property type="molecule type" value="Genomic_DNA"/>
</dbReference>
<dbReference type="OrthoDB" id="5297026at2"/>
<dbReference type="RefSeq" id="WP_033095680.1">
    <property type="nucleotide sequence ID" value="NZ_JQED01000055.1"/>
</dbReference>
<protein>
    <submittedName>
        <fullName evidence="6">Transcriptional regulator, LysR family</fullName>
    </submittedName>
</protein>
<dbReference type="Pfam" id="PF00126">
    <property type="entry name" value="HTH_1"/>
    <property type="match status" value="1"/>
</dbReference>
<proteinExistence type="inferred from homology"/>
<keyword evidence="4" id="KW-0804">Transcription</keyword>
<accession>A0A099KA80</accession>
<dbReference type="InterPro" id="IPR036388">
    <property type="entry name" value="WH-like_DNA-bd_sf"/>
</dbReference>
<dbReference type="GO" id="GO:0000976">
    <property type="term" value="F:transcription cis-regulatory region binding"/>
    <property type="evidence" value="ECO:0007669"/>
    <property type="project" value="TreeGrafter"/>
</dbReference>
<sequence length="324" mass="35930">MKLQQLRYIVEVLNNNLNVSATADSLFTSQPGISKQVRMLEDELGIQIFGRSGKHLTHVTEAGQDVIDIATQILSKVEGIKAVAREHTQPDEGKLRIATTHTQARYALPDVIQGFIKRYSKVSLHMSQGTPAQISDAAAKGDADFAIATESLHLYNDLVMLPCYHWNRSIIVRPDHPLAKKQNITIVDIAKYSLVTYVFGFTGRSELDAAFDAAGAKPKIAFTATDADVIKTYVRLGVGVGVIASMAIDDRIDSDLVVIDASHLFKASTTKIGFRRGSFLRAYMYDFIERFAPHLTKDIVTRAMLLKNNHEVDEFLADIKLPTR</sequence>
<dbReference type="AlphaFoldDB" id="A0A099KA80"/>